<name>A0A644Z8V1_9ZZZZ</name>
<dbReference type="AlphaFoldDB" id="A0A644Z8V1"/>
<gene>
    <name evidence="1" type="ORF">SDC9_83310</name>
</gene>
<organism evidence="1">
    <name type="scientific">bioreactor metagenome</name>
    <dbReference type="NCBI Taxonomy" id="1076179"/>
    <lineage>
        <taxon>unclassified sequences</taxon>
        <taxon>metagenomes</taxon>
        <taxon>ecological metagenomes</taxon>
    </lineage>
</organism>
<evidence type="ECO:0000313" key="1">
    <source>
        <dbReference type="EMBL" id="MPM36708.1"/>
    </source>
</evidence>
<sequence>MEVSWGSSWRSDALQVNTLTAIRSGLHEITRLMYGARRTWADDAGCNQVPRGRLIFL</sequence>
<proteinExistence type="predicted"/>
<accession>A0A644Z8V1</accession>
<protein>
    <submittedName>
        <fullName evidence="1">Uncharacterized protein</fullName>
    </submittedName>
</protein>
<reference evidence="1" key="1">
    <citation type="submission" date="2019-08" db="EMBL/GenBank/DDBJ databases">
        <authorList>
            <person name="Kucharzyk K."/>
            <person name="Murdoch R.W."/>
            <person name="Higgins S."/>
            <person name="Loffler F."/>
        </authorList>
    </citation>
    <scope>NUCLEOTIDE SEQUENCE</scope>
</reference>
<dbReference type="EMBL" id="VSSQ01007694">
    <property type="protein sequence ID" value="MPM36708.1"/>
    <property type="molecule type" value="Genomic_DNA"/>
</dbReference>
<comment type="caution">
    <text evidence="1">The sequence shown here is derived from an EMBL/GenBank/DDBJ whole genome shotgun (WGS) entry which is preliminary data.</text>
</comment>